<keyword evidence="2" id="KW-1185">Reference proteome</keyword>
<dbReference type="AlphaFoldDB" id="A0A0C2XC45"/>
<protein>
    <submittedName>
        <fullName evidence="1">Uncharacterized protein</fullName>
    </submittedName>
</protein>
<accession>A0A0C2XC45</accession>
<evidence type="ECO:0000313" key="2">
    <source>
        <dbReference type="Proteomes" id="UP000054549"/>
    </source>
</evidence>
<dbReference type="Proteomes" id="UP000054549">
    <property type="component" value="Unassembled WGS sequence"/>
</dbReference>
<name>A0A0C2XC45_AMAMK</name>
<sequence>MFNAWSMTAFQSLSQRSNHFPNLSDFLLSITTSDVDAGTLLASMPYVTSVSLQCYPFNAIFHHQALNELASGSLAPRLQNLVGCISNGKEFMDMVESRMTNAQMSSDGVPAPFTKVEVPFRSEGDVARLFDMRQREIPIYRWFL</sequence>
<proteinExistence type="predicted"/>
<dbReference type="HOGENOM" id="CLU_1820339_0_0_1"/>
<evidence type="ECO:0000313" key="1">
    <source>
        <dbReference type="EMBL" id="KIL66428.1"/>
    </source>
</evidence>
<dbReference type="EMBL" id="KN818236">
    <property type="protein sequence ID" value="KIL66428.1"/>
    <property type="molecule type" value="Genomic_DNA"/>
</dbReference>
<organism evidence="1 2">
    <name type="scientific">Amanita muscaria (strain Koide BX008)</name>
    <dbReference type="NCBI Taxonomy" id="946122"/>
    <lineage>
        <taxon>Eukaryota</taxon>
        <taxon>Fungi</taxon>
        <taxon>Dikarya</taxon>
        <taxon>Basidiomycota</taxon>
        <taxon>Agaricomycotina</taxon>
        <taxon>Agaricomycetes</taxon>
        <taxon>Agaricomycetidae</taxon>
        <taxon>Agaricales</taxon>
        <taxon>Pluteineae</taxon>
        <taxon>Amanitaceae</taxon>
        <taxon>Amanita</taxon>
    </lineage>
</organism>
<reference evidence="1 2" key="1">
    <citation type="submission" date="2014-04" db="EMBL/GenBank/DDBJ databases">
        <title>Evolutionary Origins and Diversification of the Mycorrhizal Mutualists.</title>
        <authorList>
            <consortium name="DOE Joint Genome Institute"/>
            <consortium name="Mycorrhizal Genomics Consortium"/>
            <person name="Kohler A."/>
            <person name="Kuo A."/>
            <person name="Nagy L.G."/>
            <person name="Floudas D."/>
            <person name="Copeland A."/>
            <person name="Barry K.W."/>
            <person name="Cichocki N."/>
            <person name="Veneault-Fourrey C."/>
            <person name="LaButti K."/>
            <person name="Lindquist E.A."/>
            <person name="Lipzen A."/>
            <person name="Lundell T."/>
            <person name="Morin E."/>
            <person name="Murat C."/>
            <person name="Riley R."/>
            <person name="Ohm R."/>
            <person name="Sun H."/>
            <person name="Tunlid A."/>
            <person name="Henrissat B."/>
            <person name="Grigoriev I.V."/>
            <person name="Hibbett D.S."/>
            <person name="Martin F."/>
        </authorList>
    </citation>
    <scope>NUCLEOTIDE SEQUENCE [LARGE SCALE GENOMIC DNA]</scope>
    <source>
        <strain evidence="1 2">Koide BX008</strain>
    </source>
</reference>
<dbReference type="InParanoid" id="A0A0C2XC45"/>
<gene>
    <name evidence="1" type="ORF">M378DRAFT_160893</name>
</gene>